<accession>A0A6J4TIX8</accession>
<evidence type="ECO:0000256" key="1">
    <source>
        <dbReference type="SAM" id="MobiDB-lite"/>
    </source>
</evidence>
<dbReference type="EMBL" id="CADCWE010000023">
    <property type="protein sequence ID" value="CAA9524482.1"/>
    <property type="molecule type" value="Genomic_DNA"/>
</dbReference>
<evidence type="ECO:0000313" key="2">
    <source>
        <dbReference type="EMBL" id="CAA9524482.1"/>
    </source>
</evidence>
<proteinExistence type="predicted"/>
<reference evidence="2" key="1">
    <citation type="submission" date="2020-02" db="EMBL/GenBank/DDBJ databases">
        <authorList>
            <person name="Meier V. D."/>
        </authorList>
    </citation>
    <scope>NUCLEOTIDE SEQUENCE</scope>
    <source>
        <strain evidence="2">AVDCRST_MAG73</strain>
    </source>
</reference>
<gene>
    <name evidence="2" type="ORF">AVDCRST_MAG73-384</name>
</gene>
<organism evidence="2">
    <name type="scientific">uncultured Thermomicrobiales bacterium</name>
    <dbReference type="NCBI Taxonomy" id="1645740"/>
    <lineage>
        <taxon>Bacteria</taxon>
        <taxon>Pseudomonadati</taxon>
        <taxon>Thermomicrobiota</taxon>
        <taxon>Thermomicrobia</taxon>
        <taxon>Thermomicrobiales</taxon>
        <taxon>environmental samples</taxon>
    </lineage>
</organism>
<feature type="compositionally biased region" description="Polar residues" evidence="1">
    <location>
        <begin position="13"/>
        <end position="22"/>
    </location>
</feature>
<sequence>MRKGNDAKLPLGTRSTNPGDSQADNRLALFWDHDLAALATFLSAVPGQSASA</sequence>
<dbReference type="AlphaFoldDB" id="A0A6J4TIX8"/>
<feature type="region of interest" description="Disordered" evidence="1">
    <location>
        <begin position="1"/>
        <end position="22"/>
    </location>
</feature>
<name>A0A6J4TIX8_9BACT</name>
<protein>
    <submittedName>
        <fullName evidence="2">Uncharacterized protein</fullName>
    </submittedName>
</protein>